<protein>
    <submittedName>
        <fullName evidence="3">Helix-turn-helix domain-containing protein</fullName>
    </submittedName>
</protein>
<evidence type="ECO:0000259" key="2">
    <source>
        <dbReference type="PROSITE" id="PS50943"/>
    </source>
</evidence>
<dbReference type="SUPFAM" id="SSF47413">
    <property type="entry name" value="lambda repressor-like DNA-binding domains"/>
    <property type="match status" value="1"/>
</dbReference>
<dbReference type="RefSeq" id="WP_382417823.1">
    <property type="nucleotide sequence ID" value="NZ_AP031500.1"/>
</dbReference>
<dbReference type="InterPro" id="IPR010982">
    <property type="entry name" value="Lambda_DNA-bd_dom_sf"/>
</dbReference>
<evidence type="ECO:0000256" key="1">
    <source>
        <dbReference type="SAM" id="MobiDB-lite"/>
    </source>
</evidence>
<comment type="caution">
    <text evidence="3">The sequence shown here is derived from an EMBL/GenBank/DDBJ whole genome shotgun (WGS) entry which is preliminary data.</text>
</comment>
<feature type="region of interest" description="Disordered" evidence="1">
    <location>
        <begin position="86"/>
        <end position="119"/>
    </location>
</feature>
<gene>
    <name evidence="3" type="ORF">ACFOEB_15165</name>
</gene>
<dbReference type="Gene3D" id="1.10.260.40">
    <property type="entry name" value="lambda repressor-like DNA-binding domains"/>
    <property type="match status" value="1"/>
</dbReference>
<dbReference type="InterPro" id="IPR001387">
    <property type="entry name" value="Cro/C1-type_HTH"/>
</dbReference>
<dbReference type="PROSITE" id="PS50943">
    <property type="entry name" value="HTH_CROC1"/>
    <property type="match status" value="1"/>
</dbReference>
<feature type="domain" description="HTH cro/C1-type" evidence="2">
    <location>
        <begin position="21"/>
        <end position="52"/>
    </location>
</feature>
<feature type="compositionally biased region" description="Basic residues" evidence="1">
    <location>
        <begin position="110"/>
        <end position="119"/>
    </location>
</feature>
<reference evidence="4" key="1">
    <citation type="journal article" date="2019" name="Int. J. Syst. Evol. Microbiol.">
        <title>The Global Catalogue of Microorganisms (GCM) 10K type strain sequencing project: providing services to taxonomists for standard genome sequencing and annotation.</title>
        <authorList>
            <consortium name="The Broad Institute Genomics Platform"/>
            <consortium name="The Broad Institute Genome Sequencing Center for Infectious Disease"/>
            <person name="Wu L."/>
            <person name="Ma J."/>
        </authorList>
    </citation>
    <scope>NUCLEOTIDE SEQUENCE [LARGE SCALE GENOMIC DNA]</scope>
    <source>
        <strain evidence="4">KCTC 52141</strain>
    </source>
</reference>
<dbReference type="EMBL" id="JBHRTL010000031">
    <property type="protein sequence ID" value="MFC3156551.1"/>
    <property type="molecule type" value="Genomic_DNA"/>
</dbReference>
<keyword evidence="4" id="KW-1185">Reference proteome</keyword>
<dbReference type="Proteomes" id="UP001595548">
    <property type="component" value="Unassembled WGS sequence"/>
</dbReference>
<dbReference type="CDD" id="cd00093">
    <property type="entry name" value="HTH_XRE"/>
    <property type="match status" value="1"/>
</dbReference>
<sequence length="119" mass="13330">MKKISAAMTDEVIAEQLFARIEARRKALQITQADMAARIDITPKTYRNLKKGSCSVMVLLTLLRQLNLLENLDSLIPQPTVRPTDVWRQTQSSAAGVREPSAGVGERLAARQRLKTRDQ</sequence>
<evidence type="ECO:0000313" key="4">
    <source>
        <dbReference type="Proteomes" id="UP001595548"/>
    </source>
</evidence>
<accession>A0ABV7HYZ6</accession>
<proteinExistence type="predicted"/>
<evidence type="ECO:0000313" key="3">
    <source>
        <dbReference type="EMBL" id="MFC3156551.1"/>
    </source>
</evidence>
<organism evidence="3 4">
    <name type="scientific">Gilvimarinus japonicus</name>
    <dbReference type="NCBI Taxonomy" id="1796469"/>
    <lineage>
        <taxon>Bacteria</taxon>
        <taxon>Pseudomonadati</taxon>
        <taxon>Pseudomonadota</taxon>
        <taxon>Gammaproteobacteria</taxon>
        <taxon>Cellvibrionales</taxon>
        <taxon>Cellvibrionaceae</taxon>
        <taxon>Gilvimarinus</taxon>
    </lineage>
</organism>
<name>A0ABV7HYZ6_9GAMM</name>
<dbReference type="Pfam" id="PF01381">
    <property type="entry name" value="HTH_3"/>
    <property type="match status" value="1"/>
</dbReference>